<protein>
    <submittedName>
        <fullName evidence="1">Uncharacterized protein</fullName>
    </submittedName>
</protein>
<reference evidence="1" key="2">
    <citation type="submission" date="2020-11" db="EMBL/GenBank/DDBJ databases">
        <authorList>
            <person name="McCartney M.A."/>
            <person name="Auch B."/>
            <person name="Kono T."/>
            <person name="Mallez S."/>
            <person name="Becker A."/>
            <person name="Gohl D.M."/>
            <person name="Silverstein K.A.T."/>
            <person name="Koren S."/>
            <person name="Bechman K.B."/>
            <person name="Herman A."/>
            <person name="Abrahante J.E."/>
            <person name="Garbe J."/>
        </authorList>
    </citation>
    <scope>NUCLEOTIDE SEQUENCE</scope>
    <source>
        <strain evidence="1">Duluth1</strain>
        <tissue evidence="1">Whole animal</tissue>
    </source>
</reference>
<accession>A0A9D4R3S5</accession>
<dbReference type="Proteomes" id="UP000828390">
    <property type="component" value="Unassembled WGS sequence"/>
</dbReference>
<comment type="caution">
    <text evidence="1">The sequence shown here is derived from an EMBL/GenBank/DDBJ whole genome shotgun (WGS) entry which is preliminary data.</text>
</comment>
<dbReference type="AlphaFoldDB" id="A0A9D4R3S5"/>
<evidence type="ECO:0000313" key="2">
    <source>
        <dbReference type="Proteomes" id="UP000828390"/>
    </source>
</evidence>
<evidence type="ECO:0000313" key="1">
    <source>
        <dbReference type="EMBL" id="KAH3853889.1"/>
    </source>
</evidence>
<reference evidence="1" key="1">
    <citation type="journal article" date="2019" name="bioRxiv">
        <title>The Genome of the Zebra Mussel, Dreissena polymorpha: A Resource for Invasive Species Research.</title>
        <authorList>
            <person name="McCartney M.A."/>
            <person name="Auch B."/>
            <person name="Kono T."/>
            <person name="Mallez S."/>
            <person name="Zhang Y."/>
            <person name="Obille A."/>
            <person name="Becker A."/>
            <person name="Abrahante J.E."/>
            <person name="Garbe J."/>
            <person name="Badalamenti J.P."/>
            <person name="Herman A."/>
            <person name="Mangelson H."/>
            <person name="Liachko I."/>
            <person name="Sullivan S."/>
            <person name="Sone E.D."/>
            <person name="Koren S."/>
            <person name="Silverstein K.A.T."/>
            <person name="Beckman K.B."/>
            <person name="Gohl D.M."/>
        </authorList>
    </citation>
    <scope>NUCLEOTIDE SEQUENCE</scope>
    <source>
        <strain evidence="1">Duluth1</strain>
        <tissue evidence="1">Whole animal</tissue>
    </source>
</reference>
<dbReference type="EMBL" id="JAIWYP010000003">
    <property type="protein sequence ID" value="KAH3853889.1"/>
    <property type="molecule type" value="Genomic_DNA"/>
</dbReference>
<proteinExistence type="predicted"/>
<keyword evidence="2" id="KW-1185">Reference proteome</keyword>
<organism evidence="1 2">
    <name type="scientific">Dreissena polymorpha</name>
    <name type="common">Zebra mussel</name>
    <name type="synonym">Mytilus polymorpha</name>
    <dbReference type="NCBI Taxonomy" id="45954"/>
    <lineage>
        <taxon>Eukaryota</taxon>
        <taxon>Metazoa</taxon>
        <taxon>Spiralia</taxon>
        <taxon>Lophotrochozoa</taxon>
        <taxon>Mollusca</taxon>
        <taxon>Bivalvia</taxon>
        <taxon>Autobranchia</taxon>
        <taxon>Heteroconchia</taxon>
        <taxon>Euheterodonta</taxon>
        <taxon>Imparidentia</taxon>
        <taxon>Neoheterodontei</taxon>
        <taxon>Myida</taxon>
        <taxon>Dreissenoidea</taxon>
        <taxon>Dreissenidae</taxon>
        <taxon>Dreissena</taxon>
    </lineage>
</organism>
<sequence>MGECIRLVLQIMKNVMCIIIQDGLDEWPGKETLPSINGIPKNQCIVLTTSRPWKLADERIKNSQIDILLELEGISDPLEFNERILRRLLDETNDLKDTVKQFDIFLESRDLKSISSSPMLDTLVFLLAINSIL</sequence>
<gene>
    <name evidence="1" type="ORF">DPMN_096424</name>
</gene>
<name>A0A9D4R3S5_DREPO</name>